<sequence length="551" mass="59860">MRNVWPLVRVQLRQTWRGSLERMTGTRSRLGLLLIPLLILAFLPLILLFVAMYVGLYWGLEPFGQAPFVLTVALTAGQLLCLIFGVLYVISVFYFSQDLRLLIPLPLRPGEIVLAKLVSILLGEYLSMAPVVIPGLAVYGFLADVGPLYIPFAVLIYLMLPVFPLVLSGLFSLLLMRITALRRNRDLFRVFGALLGIVLAIALQFATRFQQGNLQAEDVQRFLENQQPLIQGVSRWIVTSAWGTQALQAGSPALGIPYFLLFTGAVAASLALLVAGAERFFFGGLLSGGERATSGREISRSELAERTGRVQSPLRALFLREVRLLNRNPSHLMTAISTPVLIPLFIAIPMATGNLVVEGFDLARHADSPWVPAILLAAVFGMSSTSVIASSAVSREGRWFWISQSLPVAPRVQIHAKLLHSLLFNLLNLLIVGAAALWLGLGTPRNLAVLLAGGLPVCVLSGYSGLLIDVLKPHLTWTDPQQAMKGNINSLLGMLIHLGVTAVTVGAAIVLYAAARPFFLPGLVIVLALEAWLLGQIVGALADARYAQYEL</sequence>
<feature type="transmembrane region" description="Helical" evidence="1">
    <location>
        <begin position="422"/>
        <end position="441"/>
    </location>
</feature>
<protein>
    <recommendedName>
        <fullName evidence="4">ABC-2 type transport system permease protein</fullName>
    </recommendedName>
</protein>
<reference evidence="2" key="1">
    <citation type="submission" date="2017-11" db="EMBL/GenBank/DDBJ databases">
        <title>Three new genomes from thermophilic consortium.</title>
        <authorList>
            <person name="Quaggio R."/>
            <person name="Amgarten D."/>
            <person name="Setubal J.C."/>
        </authorList>
    </citation>
    <scope>NUCLEOTIDE SEQUENCE</scope>
    <source>
        <strain evidence="2">ZCTH01-B2</strain>
    </source>
</reference>
<feature type="transmembrane region" description="Helical" evidence="1">
    <location>
        <begin position="491"/>
        <end position="512"/>
    </location>
</feature>
<proteinExistence type="predicted"/>
<feature type="transmembrane region" description="Helical" evidence="1">
    <location>
        <begin position="518"/>
        <end position="542"/>
    </location>
</feature>
<dbReference type="OMA" id="LEAWPVY"/>
<dbReference type="Proteomes" id="UP000732377">
    <property type="component" value="Unassembled WGS sequence"/>
</dbReference>
<feature type="transmembrane region" description="Helical" evidence="1">
    <location>
        <begin position="256"/>
        <end position="277"/>
    </location>
</feature>
<name>A0A953LJE9_SYMTR</name>
<feature type="transmembrane region" description="Helical" evidence="1">
    <location>
        <begin position="370"/>
        <end position="393"/>
    </location>
</feature>
<dbReference type="AlphaFoldDB" id="A0A953LJE9"/>
<dbReference type="EMBL" id="PIUK01000039">
    <property type="protein sequence ID" value="MBY6275767.1"/>
    <property type="molecule type" value="Genomic_DNA"/>
</dbReference>
<accession>A0A953LJE9</accession>
<evidence type="ECO:0008006" key="4">
    <source>
        <dbReference type="Google" id="ProtNLM"/>
    </source>
</evidence>
<organism evidence="2 3">
    <name type="scientific">Symbiobacterium thermophilum</name>
    <dbReference type="NCBI Taxonomy" id="2734"/>
    <lineage>
        <taxon>Bacteria</taxon>
        <taxon>Bacillati</taxon>
        <taxon>Bacillota</taxon>
        <taxon>Clostridia</taxon>
        <taxon>Eubacteriales</taxon>
        <taxon>Symbiobacteriaceae</taxon>
        <taxon>Symbiobacterium</taxon>
    </lineage>
</organism>
<evidence type="ECO:0000256" key="1">
    <source>
        <dbReference type="SAM" id="Phobius"/>
    </source>
</evidence>
<comment type="caution">
    <text evidence="2">The sequence shown here is derived from an EMBL/GenBank/DDBJ whole genome shotgun (WGS) entry which is preliminary data.</text>
</comment>
<feature type="transmembrane region" description="Helical" evidence="1">
    <location>
        <begin position="117"/>
        <end position="142"/>
    </location>
</feature>
<dbReference type="RefSeq" id="WP_011194352.1">
    <property type="nucleotide sequence ID" value="NZ_PIUK01000039.1"/>
</dbReference>
<feature type="transmembrane region" description="Helical" evidence="1">
    <location>
        <begin position="332"/>
        <end position="350"/>
    </location>
</feature>
<evidence type="ECO:0000313" key="3">
    <source>
        <dbReference type="Proteomes" id="UP000732377"/>
    </source>
</evidence>
<feature type="transmembrane region" description="Helical" evidence="1">
    <location>
        <begin position="447"/>
        <end position="471"/>
    </location>
</feature>
<feature type="transmembrane region" description="Helical" evidence="1">
    <location>
        <begin position="30"/>
        <end position="56"/>
    </location>
</feature>
<keyword evidence="1" id="KW-1133">Transmembrane helix</keyword>
<dbReference type="Pfam" id="PF16949">
    <property type="entry name" value="ABC_tran_2"/>
    <property type="match status" value="1"/>
</dbReference>
<feature type="transmembrane region" description="Helical" evidence="1">
    <location>
        <begin position="148"/>
        <end position="175"/>
    </location>
</feature>
<keyword evidence="1" id="KW-0472">Membrane</keyword>
<feature type="transmembrane region" description="Helical" evidence="1">
    <location>
        <begin position="68"/>
        <end position="96"/>
    </location>
</feature>
<keyword evidence="1" id="KW-0812">Transmembrane</keyword>
<gene>
    <name evidence="2" type="ORF">CWE10_06010</name>
</gene>
<evidence type="ECO:0000313" key="2">
    <source>
        <dbReference type="EMBL" id="MBY6275767.1"/>
    </source>
</evidence>
<feature type="transmembrane region" description="Helical" evidence="1">
    <location>
        <begin position="187"/>
        <end position="206"/>
    </location>
</feature>
<dbReference type="InterPro" id="IPR031599">
    <property type="entry name" value="ABC_tran_2"/>
</dbReference>